<sequence length="139" mass="15084">MNVNRCGLSVLDFGLARRLGVDNAVGNRTTVACRGNACKWLTVTGVSQPYGFFVVLRCGGHEGEVVKDLTEFTFHIAGFDDFVLFAWRIVSRSGNDIQSGAFQPGGAIDFDRLTAIGSDLVSQFGGWRQAQISFDSRTA</sequence>
<dbReference type="Proteomes" id="UP000326241">
    <property type="component" value="Unassembled WGS sequence"/>
</dbReference>
<protein>
    <submittedName>
        <fullName evidence="1">Uncharacterized protein</fullName>
    </submittedName>
</protein>
<proteinExistence type="predicted"/>
<dbReference type="EMBL" id="CABVGZ010000063">
    <property type="protein sequence ID" value="VVN26642.1"/>
    <property type="molecule type" value="Genomic_DNA"/>
</dbReference>
<evidence type="ECO:0000313" key="2">
    <source>
        <dbReference type="Proteomes" id="UP000326241"/>
    </source>
</evidence>
<name>A0A5E6WCF1_PSEFL</name>
<dbReference type="AlphaFoldDB" id="A0A5E6WCF1"/>
<gene>
    <name evidence="1" type="ORF">PS624_04617</name>
</gene>
<reference evidence="1 2" key="1">
    <citation type="submission" date="2019-09" db="EMBL/GenBank/DDBJ databases">
        <authorList>
            <person name="Chandra G."/>
            <person name="Truman W A."/>
        </authorList>
    </citation>
    <scope>NUCLEOTIDE SEQUENCE [LARGE SCALE GENOMIC DNA]</scope>
    <source>
        <strain evidence="1">PS624</strain>
    </source>
</reference>
<organism evidence="1 2">
    <name type="scientific">Pseudomonas fluorescens</name>
    <dbReference type="NCBI Taxonomy" id="294"/>
    <lineage>
        <taxon>Bacteria</taxon>
        <taxon>Pseudomonadati</taxon>
        <taxon>Pseudomonadota</taxon>
        <taxon>Gammaproteobacteria</taxon>
        <taxon>Pseudomonadales</taxon>
        <taxon>Pseudomonadaceae</taxon>
        <taxon>Pseudomonas</taxon>
    </lineage>
</organism>
<evidence type="ECO:0000313" key="1">
    <source>
        <dbReference type="EMBL" id="VVN26642.1"/>
    </source>
</evidence>
<accession>A0A5E6WCF1</accession>